<protein>
    <submittedName>
        <fullName evidence="2">Transposase</fullName>
    </submittedName>
</protein>
<organism evidence="1 2">
    <name type="scientific">Heterorhabditis bacteriophora</name>
    <name type="common">Entomopathogenic nematode worm</name>
    <dbReference type="NCBI Taxonomy" id="37862"/>
    <lineage>
        <taxon>Eukaryota</taxon>
        <taxon>Metazoa</taxon>
        <taxon>Ecdysozoa</taxon>
        <taxon>Nematoda</taxon>
        <taxon>Chromadorea</taxon>
        <taxon>Rhabditida</taxon>
        <taxon>Rhabditina</taxon>
        <taxon>Rhabditomorpha</taxon>
        <taxon>Strongyloidea</taxon>
        <taxon>Heterorhabditidae</taxon>
        <taxon>Heterorhabditis</taxon>
    </lineage>
</organism>
<dbReference type="Proteomes" id="UP000095283">
    <property type="component" value="Unplaced"/>
</dbReference>
<reference evidence="2" key="1">
    <citation type="submission" date="2016-11" db="UniProtKB">
        <authorList>
            <consortium name="WormBaseParasite"/>
        </authorList>
    </citation>
    <scope>IDENTIFICATION</scope>
</reference>
<evidence type="ECO:0000313" key="2">
    <source>
        <dbReference type="WBParaSite" id="Hba_11770"/>
    </source>
</evidence>
<name>A0A1I7X2Y0_HETBA</name>
<keyword evidence="1" id="KW-1185">Reference proteome</keyword>
<dbReference type="WBParaSite" id="Hba_11770">
    <property type="protein sequence ID" value="Hba_11770"/>
    <property type="gene ID" value="Hba_11770"/>
</dbReference>
<sequence>MSVDDVRCISFTSEGYGTEILEKPDYTDKEVHIYFYSWLVYQQFPRFMLTSHSKLIVNVTSD</sequence>
<evidence type="ECO:0000313" key="1">
    <source>
        <dbReference type="Proteomes" id="UP000095283"/>
    </source>
</evidence>
<dbReference type="AlphaFoldDB" id="A0A1I7X2Y0"/>
<accession>A0A1I7X2Y0</accession>
<proteinExistence type="predicted"/>